<dbReference type="Proteomes" id="UP001500618">
    <property type="component" value="Unassembled WGS sequence"/>
</dbReference>
<name>A0ABN2H6R9_9ACTN</name>
<dbReference type="InterPro" id="IPR036271">
    <property type="entry name" value="Tet_transcr_reg_TetR-rel_C_sf"/>
</dbReference>
<dbReference type="PANTHER" id="PTHR30055">
    <property type="entry name" value="HTH-TYPE TRANSCRIPTIONAL REGULATOR RUTR"/>
    <property type="match status" value="1"/>
</dbReference>
<dbReference type="InterPro" id="IPR009057">
    <property type="entry name" value="Homeodomain-like_sf"/>
</dbReference>
<dbReference type="Pfam" id="PF00440">
    <property type="entry name" value="TetR_N"/>
    <property type="match status" value="1"/>
</dbReference>
<dbReference type="Pfam" id="PF21597">
    <property type="entry name" value="TetR_C_43"/>
    <property type="match status" value="1"/>
</dbReference>
<evidence type="ECO:0000256" key="1">
    <source>
        <dbReference type="ARBA" id="ARBA00023015"/>
    </source>
</evidence>
<organism evidence="6 7">
    <name type="scientific">Fodinicola feengrottensis</name>
    <dbReference type="NCBI Taxonomy" id="435914"/>
    <lineage>
        <taxon>Bacteria</taxon>
        <taxon>Bacillati</taxon>
        <taxon>Actinomycetota</taxon>
        <taxon>Actinomycetes</taxon>
        <taxon>Mycobacteriales</taxon>
        <taxon>Fodinicola</taxon>
    </lineage>
</organism>
<protein>
    <submittedName>
        <fullName evidence="6">TetR/AcrR family transcriptional regulator</fullName>
    </submittedName>
</protein>
<keyword evidence="3" id="KW-0804">Transcription</keyword>
<accession>A0ABN2H6R9</accession>
<proteinExistence type="predicted"/>
<dbReference type="EMBL" id="BAAANY010000010">
    <property type="protein sequence ID" value="GAA1682868.1"/>
    <property type="molecule type" value="Genomic_DNA"/>
</dbReference>
<dbReference type="Gene3D" id="1.10.357.10">
    <property type="entry name" value="Tetracycline Repressor, domain 2"/>
    <property type="match status" value="1"/>
</dbReference>
<dbReference type="SUPFAM" id="SSF46689">
    <property type="entry name" value="Homeodomain-like"/>
    <property type="match status" value="1"/>
</dbReference>
<dbReference type="InterPro" id="IPR050109">
    <property type="entry name" value="HTH-type_TetR-like_transc_reg"/>
</dbReference>
<gene>
    <name evidence="6" type="ORF">GCM10009765_35090</name>
</gene>
<evidence type="ECO:0000256" key="4">
    <source>
        <dbReference type="PROSITE-ProRule" id="PRU00335"/>
    </source>
</evidence>
<evidence type="ECO:0000313" key="7">
    <source>
        <dbReference type="Proteomes" id="UP001500618"/>
    </source>
</evidence>
<evidence type="ECO:0000313" key="6">
    <source>
        <dbReference type="EMBL" id="GAA1682868.1"/>
    </source>
</evidence>
<comment type="caution">
    <text evidence="6">The sequence shown here is derived from an EMBL/GenBank/DDBJ whole genome shotgun (WGS) entry which is preliminary data.</text>
</comment>
<keyword evidence="7" id="KW-1185">Reference proteome</keyword>
<keyword evidence="2 4" id="KW-0238">DNA-binding</keyword>
<dbReference type="PANTHER" id="PTHR30055:SF234">
    <property type="entry name" value="HTH-TYPE TRANSCRIPTIONAL REGULATOR BETI"/>
    <property type="match status" value="1"/>
</dbReference>
<reference evidence="6 7" key="1">
    <citation type="journal article" date="2019" name="Int. J. Syst. Evol. Microbiol.">
        <title>The Global Catalogue of Microorganisms (GCM) 10K type strain sequencing project: providing services to taxonomists for standard genome sequencing and annotation.</title>
        <authorList>
            <consortium name="The Broad Institute Genomics Platform"/>
            <consortium name="The Broad Institute Genome Sequencing Center for Infectious Disease"/>
            <person name="Wu L."/>
            <person name="Ma J."/>
        </authorList>
    </citation>
    <scope>NUCLEOTIDE SEQUENCE [LARGE SCALE GENOMIC DNA]</scope>
    <source>
        <strain evidence="6 7">JCM 14718</strain>
    </source>
</reference>
<dbReference type="PRINTS" id="PR00455">
    <property type="entry name" value="HTHTETR"/>
</dbReference>
<evidence type="ECO:0000256" key="3">
    <source>
        <dbReference type="ARBA" id="ARBA00023163"/>
    </source>
</evidence>
<dbReference type="InterPro" id="IPR001647">
    <property type="entry name" value="HTH_TetR"/>
</dbReference>
<evidence type="ECO:0000259" key="5">
    <source>
        <dbReference type="PROSITE" id="PS50977"/>
    </source>
</evidence>
<sequence length="197" mass="21010">MAKETAVAAAAPETAAPPMRADARRNRLRVLAAAEEVFAEQGLAVPLDEIARRAGVGAGTVYRHFPTKEALFEAVVAERVQGLLGDGEALLATPDAGAAFFEFFTRKIEQASLNKALVDALELSSGYGFRGGSEQIWKVAGQLLRRAQAAGAVRPDLDLDDVWALLFGCLRAKDQLPDPSRVGHLVTVVTDGMRAKV</sequence>
<feature type="DNA-binding region" description="H-T-H motif" evidence="4">
    <location>
        <begin position="46"/>
        <end position="65"/>
    </location>
</feature>
<keyword evidence="1" id="KW-0805">Transcription regulation</keyword>
<dbReference type="SUPFAM" id="SSF48498">
    <property type="entry name" value="Tetracyclin repressor-like, C-terminal domain"/>
    <property type="match status" value="1"/>
</dbReference>
<dbReference type="InterPro" id="IPR049445">
    <property type="entry name" value="TetR_SbtR-like_C"/>
</dbReference>
<evidence type="ECO:0000256" key="2">
    <source>
        <dbReference type="ARBA" id="ARBA00023125"/>
    </source>
</evidence>
<dbReference type="RefSeq" id="WP_344311316.1">
    <property type="nucleotide sequence ID" value="NZ_BAAANY010000010.1"/>
</dbReference>
<feature type="domain" description="HTH tetR-type" evidence="5">
    <location>
        <begin position="24"/>
        <end position="83"/>
    </location>
</feature>
<dbReference type="PROSITE" id="PS50977">
    <property type="entry name" value="HTH_TETR_2"/>
    <property type="match status" value="1"/>
</dbReference>